<reference evidence="1" key="1">
    <citation type="submission" date="2020-10" db="EMBL/GenBank/DDBJ databases">
        <authorList>
            <person name="Gilroy R."/>
        </authorList>
    </citation>
    <scope>NUCLEOTIDE SEQUENCE</scope>
    <source>
        <strain evidence="1">517</strain>
    </source>
</reference>
<dbReference type="AlphaFoldDB" id="A0A940DI57"/>
<reference evidence="1" key="2">
    <citation type="journal article" date="2021" name="PeerJ">
        <title>Extensive microbial diversity within the chicken gut microbiome revealed by metagenomics and culture.</title>
        <authorList>
            <person name="Gilroy R."/>
            <person name="Ravi A."/>
            <person name="Getino M."/>
            <person name="Pursley I."/>
            <person name="Horton D.L."/>
            <person name="Alikhan N.F."/>
            <person name="Baker D."/>
            <person name="Gharbi K."/>
            <person name="Hall N."/>
            <person name="Watson M."/>
            <person name="Adriaenssens E.M."/>
            <person name="Foster-Nyarko E."/>
            <person name="Jarju S."/>
            <person name="Secka A."/>
            <person name="Antonio M."/>
            <person name="Oren A."/>
            <person name="Chaudhuri R.R."/>
            <person name="La Ragione R."/>
            <person name="Hildebrand F."/>
            <person name="Pallen M.J."/>
        </authorList>
    </citation>
    <scope>NUCLEOTIDE SEQUENCE</scope>
    <source>
        <strain evidence="1">517</strain>
    </source>
</reference>
<evidence type="ECO:0000313" key="1">
    <source>
        <dbReference type="EMBL" id="MBO8424652.1"/>
    </source>
</evidence>
<comment type="caution">
    <text evidence="1">The sequence shown here is derived from an EMBL/GenBank/DDBJ whole genome shotgun (WGS) entry which is preliminary data.</text>
</comment>
<name>A0A940DI57_9FIRM</name>
<proteinExistence type="predicted"/>
<protein>
    <submittedName>
        <fullName evidence="1">Uncharacterized protein</fullName>
    </submittedName>
</protein>
<sequence length="108" mass="12460">MYLLWVNIKDDYMFEKTVRLLNEAGFNGMVLPSTSIHNVMSHASVEPIPFFGGFNKLKRRPFETGHTLIMLLEPERMELAKEKVREVVADMKHKGVMFSIPVEFCEGL</sequence>
<accession>A0A940DI57</accession>
<dbReference type="EMBL" id="JADINF010000163">
    <property type="protein sequence ID" value="MBO8424652.1"/>
    <property type="molecule type" value="Genomic_DNA"/>
</dbReference>
<dbReference type="Proteomes" id="UP000727857">
    <property type="component" value="Unassembled WGS sequence"/>
</dbReference>
<gene>
    <name evidence="1" type="ORF">IAB16_06495</name>
</gene>
<organism evidence="1 2">
    <name type="scientific">Candidatus Stercoripulliclostridium pullicola</name>
    <dbReference type="NCBI Taxonomy" id="2840953"/>
    <lineage>
        <taxon>Bacteria</taxon>
        <taxon>Bacillati</taxon>
        <taxon>Bacillota</taxon>
        <taxon>Clostridia</taxon>
        <taxon>Eubacteriales</taxon>
        <taxon>Candidatus Stercoripulliclostridium</taxon>
    </lineage>
</organism>
<evidence type="ECO:0000313" key="2">
    <source>
        <dbReference type="Proteomes" id="UP000727857"/>
    </source>
</evidence>